<dbReference type="AlphaFoldDB" id="A0A834T294"/>
<name>A0A834T294_9FABA</name>
<sequence length="75" mass="8351">MDPYTFSVHSPPQPQAPSSFSFSLKFFALSLSPSFLKCADEGALFRVLESGVVEHCLMNRVVRKKMVLVVAEESE</sequence>
<gene>
    <name evidence="1" type="ORF">G2W53_040075</name>
</gene>
<evidence type="ECO:0000313" key="1">
    <source>
        <dbReference type="EMBL" id="KAF7807914.1"/>
    </source>
</evidence>
<reference evidence="1" key="1">
    <citation type="submission" date="2020-09" db="EMBL/GenBank/DDBJ databases">
        <title>Genome-Enabled Discovery of Anthraquinone Biosynthesis in Senna tora.</title>
        <authorList>
            <person name="Kang S.-H."/>
            <person name="Pandey R.P."/>
            <person name="Lee C.-M."/>
            <person name="Sim J.-S."/>
            <person name="Jeong J.-T."/>
            <person name="Choi B.-S."/>
            <person name="Jung M."/>
            <person name="Ginzburg D."/>
            <person name="Zhao K."/>
            <person name="Won S.Y."/>
            <person name="Oh T.-J."/>
            <person name="Yu Y."/>
            <person name="Kim N.-H."/>
            <person name="Lee O.R."/>
            <person name="Lee T.-H."/>
            <person name="Bashyal P."/>
            <person name="Kim T.-S."/>
            <person name="Lee W.-H."/>
            <person name="Kawkins C."/>
            <person name="Kim C.-K."/>
            <person name="Kim J.S."/>
            <person name="Ahn B.O."/>
            <person name="Rhee S.Y."/>
            <person name="Sohng J.K."/>
        </authorList>
    </citation>
    <scope>NUCLEOTIDE SEQUENCE</scope>
    <source>
        <tissue evidence="1">Leaf</tissue>
    </source>
</reference>
<protein>
    <submittedName>
        <fullName evidence="1">Uncharacterized protein</fullName>
    </submittedName>
</protein>
<evidence type="ECO:0000313" key="2">
    <source>
        <dbReference type="Proteomes" id="UP000634136"/>
    </source>
</evidence>
<organism evidence="1 2">
    <name type="scientific">Senna tora</name>
    <dbReference type="NCBI Taxonomy" id="362788"/>
    <lineage>
        <taxon>Eukaryota</taxon>
        <taxon>Viridiplantae</taxon>
        <taxon>Streptophyta</taxon>
        <taxon>Embryophyta</taxon>
        <taxon>Tracheophyta</taxon>
        <taxon>Spermatophyta</taxon>
        <taxon>Magnoliopsida</taxon>
        <taxon>eudicotyledons</taxon>
        <taxon>Gunneridae</taxon>
        <taxon>Pentapetalae</taxon>
        <taxon>rosids</taxon>
        <taxon>fabids</taxon>
        <taxon>Fabales</taxon>
        <taxon>Fabaceae</taxon>
        <taxon>Caesalpinioideae</taxon>
        <taxon>Cassia clade</taxon>
        <taxon>Senna</taxon>
    </lineage>
</organism>
<dbReference type="EMBL" id="JAAIUW010000012">
    <property type="protein sequence ID" value="KAF7807914.1"/>
    <property type="molecule type" value="Genomic_DNA"/>
</dbReference>
<keyword evidence="2" id="KW-1185">Reference proteome</keyword>
<proteinExistence type="predicted"/>
<dbReference type="Proteomes" id="UP000634136">
    <property type="component" value="Unassembled WGS sequence"/>
</dbReference>
<accession>A0A834T294</accession>
<comment type="caution">
    <text evidence="1">The sequence shown here is derived from an EMBL/GenBank/DDBJ whole genome shotgun (WGS) entry which is preliminary data.</text>
</comment>